<dbReference type="InterPro" id="IPR055471">
    <property type="entry name" value="DUF7043"/>
</dbReference>
<accession>A0A2P2I5V0</accession>
<feature type="region of interest" description="Disordered" evidence="1">
    <location>
        <begin position="629"/>
        <end position="672"/>
    </location>
</feature>
<dbReference type="Pfam" id="PF23069">
    <property type="entry name" value="DUF7042"/>
    <property type="match status" value="1"/>
</dbReference>
<evidence type="ECO:0000256" key="1">
    <source>
        <dbReference type="SAM" id="MobiDB-lite"/>
    </source>
</evidence>
<dbReference type="PANTHER" id="PTHR22255:SF4">
    <property type="entry name" value="CATION-INDEPENDENT MANNOSE-6-PHOSPHATE RECEPTOR"/>
    <property type="match status" value="1"/>
</dbReference>
<feature type="compositionally biased region" description="Polar residues" evidence="1">
    <location>
        <begin position="629"/>
        <end position="644"/>
    </location>
</feature>
<dbReference type="InterPro" id="IPR055473">
    <property type="entry name" value="DUF7045"/>
</dbReference>
<reference evidence="7" key="1">
    <citation type="journal article" date="2018" name="Biosci. Biotechnol. Biochem.">
        <title>Polysaccharide hydrolase of the hadal zone amphipods Hirondellea gigas.</title>
        <authorList>
            <person name="Kobayashi H."/>
            <person name="Nagahama T."/>
            <person name="Arai W."/>
            <person name="Sasagawa Y."/>
            <person name="Umeda M."/>
            <person name="Hayashi T."/>
            <person name="Nikaido I."/>
            <person name="Watanabe H."/>
            <person name="Oguri K."/>
            <person name="Kitazato H."/>
            <person name="Fujioka K."/>
            <person name="Kido Y."/>
            <person name="Takami H."/>
        </authorList>
    </citation>
    <scope>NUCLEOTIDE SEQUENCE</scope>
    <source>
        <tissue evidence="7">Whole body</tissue>
    </source>
</reference>
<dbReference type="Pfam" id="PF23071">
    <property type="entry name" value="DUF7044"/>
    <property type="match status" value="1"/>
</dbReference>
<evidence type="ECO:0000259" key="3">
    <source>
        <dbReference type="Pfam" id="PF23069"/>
    </source>
</evidence>
<keyword evidence="2" id="KW-1133">Transmembrane helix</keyword>
<feature type="compositionally biased region" description="Pro residues" evidence="1">
    <location>
        <begin position="653"/>
        <end position="664"/>
    </location>
</feature>
<dbReference type="PANTHER" id="PTHR22255">
    <property type="entry name" value="LP06548P"/>
    <property type="match status" value="1"/>
</dbReference>
<evidence type="ECO:0000313" key="7">
    <source>
        <dbReference type="EMBL" id="LAB69260.1"/>
    </source>
</evidence>
<feature type="domain" description="DUF7045" evidence="6">
    <location>
        <begin position="508"/>
        <end position="601"/>
    </location>
</feature>
<dbReference type="Pfam" id="PF23073">
    <property type="entry name" value="DUF7045"/>
    <property type="match status" value="1"/>
</dbReference>
<evidence type="ECO:0000259" key="6">
    <source>
        <dbReference type="Pfam" id="PF23073"/>
    </source>
</evidence>
<feature type="transmembrane region" description="Helical" evidence="2">
    <location>
        <begin position="694"/>
        <end position="717"/>
    </location>
</feature>
<evidence type="ECO:0000259" key="5">
    <source>
        <dbReference type="Pfam" id="PF23071"/>
    </source>
</evidence>
<dbReference type="AlphaFoldDB" id="A0A2P2I5V0"/>
<protein>
    <submittedName>
        <fullName evidence="7">Carboxyl-ester lipase</fullName>
    </submittedName>
</protein>
<feature type="domain" description="DUF7044" evidence="5">
    <location>
        <begin position="66"/>
        <end position="176"/>
    </location>
</feature>
<evidence type="ECO:0000259" key="4">
    <source>
        <dbReference type="Pfam" id="PF23070"/>
    </source>
</evidence>
<name>A0A2P2I5V0_9CRUS</name>
<organism evidence="7">
    <name type="scientific">Hirondellea gigas</name>
    <dbReference type="NCBI Taxonomy" id="1518452"/>
    <lineage>
        <taxon>Eukaryota</taxon>
        <taxon>Metazoa</taxon>
        <taxon>Ecdysozoa</taxon>
        <taxon>Arthropoda</taxon>
        <taxon>Crustacea</taxon>
        <taxon>Multicrustacea</taxon>
        <taxon>Malacostraca</taxon>
        <taxon>Eumalacostraca</taxon>
        <taxon>Peracarida</taxon>
        <taxon>Amphipoda</taxon>
        <taxon>Amphilochidea</taxon>
        <taxon>Lysianassida</taxon>
        <taxon>Lysianassidira</taxon>
        <taxon>Lysianassoidea</taxon>
        <taxon>Lysianassidae</taxon>
        <taxon>Hirondellea</taxon>
    </lineage>
</organism>
<dbReference type="InterPro" id="IPR055472">
    <property type="entry name" value="DUF7044"/>
</dbReference>
<evidence type="ECO:0000256" key="2">
    <source>
        <dbReference type="SAM" id="Phobius"/>
    </source>
</evidence>
<dbReference type="EMBL" id="IACF01003649">
    <property type="protein sequence ID" value="LAB69260.1"/>
    <property type="molecule type" value="mRNA"/>
</dbReference>
<keyword evidence="2" id="KW-0812">Transmembrane</keyword>
<feature type="domain" description="DUF7043" evidence="4">
    <location>
        <begin position="393"/>
        <end position="495"/>
    </location>
</feature>
<proteinExistence type="evidence at transcript level"/>
<feature type="domain" description="DUF7042" evidence="3">
    <location>
        <begin position="233"/>
        <end position="378"/>
    </location>
</feature>
<dbReference type="Pfam" id="PF23070">
    <property type="entry name" value="DUF7043"/>
    <property type="match status" value="1"/>
</dbReference>
<sequence length="728" mass="80978">MLFTVDNGEVCERRTRQRRTSPKAEFYRNTVVPQQSFSHPTMSTKRLLTVITLLLLLLPHQISASSCQFPGEIQGVWARQAVTGALGSLAPTSSLRAQGVTYSMVTIENARISGWGECAAKHNHRYILAERSRIGGPACHRCFHILVVSPNVVVATSQRDGGCYPTMDDAHRSCPETINHHHHEYIRDSQAPERETHRSKDEIRAEMERVRRVTEQIMLYKVKSNWGDESIAEVECPISGVFTFTYERGGVVGSHSRGIGGRGERGREAMCPHPTSEMSNCPYGFGLNLLYRDCAYGQPDQQTLQCLGGWRGAGGLHYMAVLDTSVKSSAGDTRPKYRCGVYHEETLTGRIHLAFSRDSTCETELYSPTEGYERYQLTSVPAPPLPHAVSSRPHCRFPHSLQGHWTTVMLDHDTLVFKDQRNLKRYTAVCVDDVGDGEHFIVFTRTHCGDSNYNCLWLKRRSANILEYMLGLYPNETLDSSLCDADKFGAQTSWNTVAKSELEGPTQCPLLGSFVGELPDAPGYCARLHSHCHKPDAMTYVVTDCADVTNAYEQRDYLCIGEWTEGDKIYGLTYRPDTHTHECFVGVKTEQGKVFIKEAGSVNGICGRGVRPEIMGMELVQEAECKSVEVSNTPGGDGAPSTSLPPSHRSTRHPPPPHGRPPWQRPQQQHDTITKSWKPITASPRWRTAGSDGGISLVSAACSVVPLMCCLLSLLLLQRTDYWTASIT</sequence>
<keyword evidence="2" id="KW-0472">Membrane</keyword>
<dbReference type="InterPro" id="IPR055470">
    <property type="entry name" value="DUF7042"/>
</dbReference>